<proteinExistence type="predicted"/>
<name>F4P1M1_BATDJ</name>
<sequence>MHGPPPTSPIPPIPTGQTAAGKRSASATTYYESHAGTSSTHSVSSSRRTLNSQTLIAAVRAGNSNTISPPLPQHVLGRITELAPRYIQLRHEEKSLLEAEKALNNVQNRLSATQEYLMQYEKEISELDTRIEYEKKARSRTFLGSRTKHNLAIVDLEERRATVDLSISALKRDLTSLQLQRHDLRDVARKTKQIRDELQNIFTELFEGFPSEFPEERELDLKVTDLAIRVQSLKDQHDLTTRIHTLLVEIHTGLDCIHISIIKGKLKPSKVVEQVMDTTRVFEVVQRLRPGIMDPFKGIDPSDSHLTDRRINPTEANLTLIQSTLATLIEELAWESTGFAKELETTKQNHRAATQQLERERHRVVLLAVAVKQQQLRESASTLKQSQLELSGDDLSGSTHHSQSIVDVASYRGSYSSFDTPLGDVASNNEGFGLVAAQPILNERDSIASIRRSSWLNGSRFGSPSSSPTSISSPLLPILSPPLVHRWPVSPISPRTAQTSRFNGIEGLRRESIATKPSMPLFERTVYIQGISGDPVAVATGELPAWARRAENVPKGVAMPARKSFAVRRGGKYW</sequence>
<evidence type="ECO:0000313" key="4">
    <source>
        <dbReference type="Proteomes" id="UP000007241"/>
    </source>
</evidence>
<protein>
    <submittedName>
        <fullName evidence="3">Uncharacterized protein</fullName>
    </submittedName>
</protein>
<keyword evidence="4" id="KW-1185">Reference proteome</keyword>
<accession>F4P1M1</accession>
<dbReference type="AlphaFoldDB" id="F4P1M1"/>
<organism evidence="3 4">
    <name type="scientific">Batrachochytrium dendrobatidis (strain JAM81 / FGSC 10211)</name>
    <name type="common">Frog chytrid fungus</name>
    <dbReference type="NCBI Taxonomy" id="684364"/>
    <lineage>
        <taxon>Eukaryota</taxon>
        <taxon>Fungi</taxon>
        <taxon>Fungi incertae sedis</taxon>
        <taxon>Chytridiomycota</taxon>
        <taxon>Chytridiomycota incertae sedis</taxon>
        <taxon>Chytridiomycetes</taxon>
        <taxon>Rhizophydiales</taxon>
        <taxon>Rhizophydiales incertae sedis</taxon>
        <taxon>Batrachochytrium</taxon>
    </lineage>
</organism>
<keyword evidence="1" id="KW-0175">Coiled coil</keyword>
<evidence type="ECO:0000256" key="2">
    <source>
        <dbReference type="SAM" id="MobiDB-lite"/>
    </source>
</evidence>
<feature type="compositionally biased region" description="Pro residues" evidence="2">
    <location>
        <begin position="1"/>
        <end position="14"/>
    </location>
</feature>
<dbReference type="GeneID" id="18238505"/>
<dbReference type="EMBL" id="GL882883">
    <property type="protein sequence ID" value="EGF80928.1"/>
    <property type="molecule type" value="Genomic_DNA"/>
</dbReference>
<evidence type="ECO:0000313" key="3">
    <source>
        <dbReference type="EMBL" id="EGF80928.1"/>
    </source>
</evidence>
<gene>
    <name evidence="3" type="ORF">BATDEDRAFT_24459</name>
</gene>
<dbReference type="RefSeq" id="XP_006678460.1">
    <property type="nucleotide sequence ID" value="XM_006678397.1"/>
</dbReference>
<evidence type="ECO:0000256" key="1">
    <source>
        <dbReference type="SAM" id="Coils"/>
    </source>
</evidence>
<reference evidence="3 4" key="1">
    <citation type="submission" date="2009-12" db="EMBL/GenBank/DDBJ databases">
        <title>The draft genome of Batrachochytrium dendrobatidis.</title>
        <authorList>
            <consortium name="US DOE Joint Genome Institute (JGI-PGF)"/>
            <person name="Kuo A."/>
            <person name="Salamov A."/>
            <person name="Schmutz J."/>
            <person name="Lucas S."/>
            <person name="Pitluck S."/>
            <person name="Rosenblum E."/>
            <person name="Stajich J."/>
            <person name="Eisen M."/>
            <person name="Grigoriev I.V."/>
        </authorList>
    </citation>
    <scope>NUCLEOTIDE SEQUENCE [LARGE SCALE GENOMIC DNA]</scope>
    <source>
        <strain evidence="4">JAM81 / FGSC 10211</strain>
    </source>
</reference>
<dbReference type="HOGENOM" id="CLU_474845_0_0_1"/>
<dbReference type="Proteomes" id="UP000007241">
    <property type="component" value="Unassembled WGS sequence"/>
</dbReference>
<feature type="compositionally biased region" description="Low complexity" evidence="2">
    <location>
        <begin position="33"/>
        <end position="46"/>
    </location>
</feature>
<dbReference type="OrthoDB" id="10565517at2759"/>
<feature type="coiled-coil region" evidence="1">
    <location>
        <begin position="89"/>
        <end position="137"/>
    </location>
</feature>
<feature type="region of interest" description="Disordered" evidence="2">
    <location>
        <begin position="1"/>
        <end position="48"/>
    </location>
</feature>
<dbReference type="InParanoid" id="F4P1M1"/>